<dbReference type="STRING" id="435880.SAMN04487988_108119"/>
<keyword evidence="3" id="KW-1185">Reference proteome</keyword>
<reference evidence="3" key="1">
    <citation type="submission" date="2016-10" db="EMBL/GenBank/DDBJ databases">
        <authorList>
            <person name="Varghese N."/>
            <person name="Submissions S."/>
        </authorList>
    </citation>
    <scope>NUCLEOTIDE SEQUENCE [LARGE SCALE GENOMIC DNA]</scope>
    <source>
        <strain evidence="3">DSM 19315</strain>
    </source>
</reference>
<evidence type="ECO:0000313" key="2">
    <source>
        <dbReference type="EMBL" id="SFG80267.1"/>
    </source>
</evidence>
<dbReference type="Pfam" id="PF03724">
    <property type="entry name" value="META"/>
    <property type="match status" value="1"/>
</dbReference>
<dbReference type="PANTHER" id="PTHR35535:SF1">
    <property type="entry name" value="HEAT SHOCK PROTEIN HSLJ"/>
    <property type="match status" value="1"/>
</dbReference>
<dbReference type="InterPro" id="IPR005184">
    <property type="entry name" value="DUF306_Meta_HslJ"/>
</dbReference>
<dbReference type="Gene3D" id="2.40.128.270">
    <property type="match status" value="1"/>
</dbReference>
<dbReference type="PANTHER" id="PTHR35535">
    <property type="entry name" value="HEAT SHOCK PROTEIN HSLJ"/>
    <property type="match status" value="1"/>
</dbReference>
<evidence type="ECO:0000259" key="1">
    <source>
        <dbReference type="Pfam" id="PF03724"/>
    </source>
</evidence>
<accession>A0A1I2UWQ4</accession>
<dbReference type="EMBL" id="FOPC01000008">
    <property type="protein sequence ID" value="SFG80267.1"/>
    <property type="molecule type" value="Genomic_DNA"/>
</dbReference>
<dbReference type="InterPro" id="IPR038670">
    <property type="entry name" value="HslJ-like_sf"/>
</dbReference>
<name>A0A1I2UWQ4_9BACT</name>
<gene>
    <name evidence="2" type="ORF">SAMN04487988_108119</name>
</gene>
<dbReference type="OrthoDB" id="880459at2"/>
<proteinExistence type="predicted"/>
<protein>
    <submittedName>
        <fullName evidence="2">META domain-containing protein</fullName>
    </submittedName>
</protein>
<dbReference type="Proteomes" id="UP000199642">
    <property type="component" value="Unassembled WGS sequence"/>
</dbReference>
<dbReference type="RefSeq" id="WP_092792020.1">
    <property type="nucleotide sequence ID" value="NZ_FOPC01000008.1"/>
</dbReference>
<feature type="domain" description="DUF306" evidence="1">
    <location>
        <begin position="31"/>
        <end position="135"/>
    </location>
</feature>
<evidence type="ECO:0000313" key="3">
    <source>
        <dbReference type="Proteomes" id="UP000199642"/>
    </source>
</evidence>
<sequence length="138" mass="14702">MKYLRIISFGLLIFIYGGCDSSKNLSPIGLLTGNTWALSSLLGQGLNLSEFSGGVPTLNFLEEGRLAGFTSCNNFSGGFLLEGTTLELDPGAMTKKACPGDGEQDFLEALGRVANLQISKDKLTLLDGSTELMTFLPK</sequence>
<dbReference type="InterPro" id="IPR053147">
    <property type="entry name" value="Hsp_HslJ-like"/>
</dbReference>
<organism evidence="2 3">
    <name type="scientific">Algoriphagus hitonicola</name>
    <dbReference type="NCBI Taxonomy" id="435880"/>
    <lineage>
        <taxon>Bacteria</taxon>
        <taxon>Pseudomonadati</taxon>
        <taxon>Bacteroidota</taxon>
        <taxon>Cytophagia</taxon>
        <taxon>Cytophagales</taxon>
        <taxon>Cyclobacteriaceae</taxon>
        <taxon>Algoriphagus</taxon>
    </lineage>
</organism>
<dbReference type="AlphaFoldDB" id="A0A1I2UWQ4"/>